<evidence type="ECO:0000313" key="8">
    <source>
        <dbReference type="Proteomes" id="UP001623330"/>
    </source>
</evidence>
<proteinExistence type="predicted"/>
<evidence type="ECO:0000259" key="4">
    <source>
        <dbReference type="Pfam" id="PF12550"/>
    </source>
</evidence>
<sequence>MSRKDNEVRKLMESIAPSTAHQIKSYYMKYVQWCEERNLIQLEEENGVRYDQLPLSPKLVHCFILEKVVLLPSAIYSLQELKNYIDSFLFLNKLCSIHTGEESGALLETYLANVFKLHQRWHSISTGGLQTSVVTKLIKISLNMWNPATTELSDKYFKTSMEKLRFLTDFHMYSYLNWSYKERASLKLSSFTTTSDGKGLLIRDCGANKIRGVLLPQDCPLICPLTTLAAYFYLRFYGVKPVYRGDGFPNLLGDFNLPLIRGKSLSDYPKEETLSNYYSSVFKYCSLGYKRRVYFNAIPENKNENFDVNYPESSEIDPQQANLVDFDEVFPDDIPIDFRQILNVKTPQVDSQNYQPISSSNPDIHELPPNDLLVQVFPEIEEYKRENYNELSKGAQDFLKVMELLRNTFVSNLPWIYKFFPDHELFKDQSNLFQNSDFQIFINERISHILHPSSEFSGNEHIPPILRSLPGYHSNSLDQNGIFSYLVEPNLMVEIKPESTQSEMTVQNSPSMLDPSIKSEVQFTPISDSAERIKKESFKYIQFQTLSNVNLIIDFLEKIFEKLEMKRSTREFVINKIEVLRKTTKNRLNSVTPEEILKYFEDILGEKEGLRIVSPNERRTIDAKETKNPISNKANKEKRFRLLSIDDDDSDDSDSEKSEEDKSSNEDDSDNDNDEDEDEDGEGENVMQSELRTMIDELVSTKIANLFEIKMEQLEMKLENRIEKMVNEKVESIIETKINKRLRTLERDTPQQFKKQKKETMENSFVNNSVTTESASTNAVGYPFKMSPGLSSIEEIIQEWYTPDPKQNNECVHSMNKKYKSKWRSGFESLYRERKPIVDFFIYLVNVEKIPRPDAIKTCWELKEQNSYTLKQLSNYLRDWKDNHGASFKGLLSESSH</sequence>
<accession>A0ABR4NPN6</accession>
<organism evidence="7 8">
    <name type="scientific">Nakaseomyces bracarensis</name>
    <dbReference type="NCBI Taxonomy" id="273131"/>
    <lineage>
        <taxon>Eukaryota</taxon>
        <taxon>Fungi</taxon>
        <taxon>Dikarya</taxon>
        <taxon>Ascomycota</taxon>
        <taxon>Saccharomycotina</taxon>
        <taxon>Saccharomycetes</taxon>
        <taxon>Saccharomycetales</taxon>
        <taxon>Saccharomycetaceae</taxon>
        <taxon>Nakaseomyces</taxon>
    </lineage>
</organism>
<feature type="coiled-coil region" evidence="2">
    <location>
        <begin position="704"/>
        <end position="731"/>
    </location>
</feature>
<evidence type="ECO:0000259" key="5">
    <source>
        <dbReference type="Pfam" id="PF16787"/>
    </source>
</evidence>
<dbReference type="InterPro" id="IPR031872">
    <property type="entry name" value="NDC10_II"/>
</dbReference>
<dbReference type="InterPro" id="IPR038279">
    <property type="entry name" value="Ndc10_dom2_sf"/>
</dbReference>
<evidence type="ECO:0000259" key="6">
    <source>
        <dbReference type="Pfam" id="PF21400"/>
    </source>
</evidence>
<feature type="compositionally biased region" description="Acidic residues" evidence="3">
    <location>
        <begin position="666"/>
        <end position="683"/>
    </location>
</feature>
<comment type="caution">
    <text evidence="7">The sequence shown here is derived from an EMBL/GenBank/DDBJ whole genome shotgun (WGS) entry which is preliminary data.</text>
</comment>
<dbReference type="Pfam" id="PF21400">
    <property type="entry name" value="Ndc10_N"/>
    <property type="match status" value="1"/>
</dbReference>
<dbReference type="InterPro" id="IPR022210">
    <property type="entry name" value="TF_GCR1-like"/>
</dbReference>
<dbReference type="InterPro" id="IPR049055">
    <property type="entry name" value="NDC10_N"/>
</dbReference>
<dbReference type="Pfam" id="PF16787">
    <property type="entry name" value="NDC10_II"/>
    <property type="match status" value="1"/>
</dbReference>
<dbReference type="Pfam" id="PF12550">
    <property type="entry name" value="GCR1_C"/>
    <property type="match status" value="1"/>
</dbReference>
<gene>
    <name evidence="7" type="ORF">RNJ44_01339</name>
</gene>
<keyword evidence="1 7" id="KW-0238">DNA-binding</keyword>
<protein>
    <submittedName>
        <fullName evidence="7">Centromere DNA-binding protein complex CBF3 subunit A</fullName>
    </submittedName>
</protein>
<evidence type="ECO:0000256" key="3">
    <source>
        <dbReference type="SAM" id="MobiDB-lite"/>
    </source>
</evidence>
<evidence type="ECO:0000313" key="7">
    <source>
        <dbReference type="EMBL" id="KAL3229976.1"/>
    </source>
</evidence>
<dbReference type="InterPro" id="IPR010998">
    <property type="entry name" value="Integrase_recombinase_N"/>
</dbReference>
<feature type="domain" description="Transcription activator GCR1-like" evidence="4">
    <location>
        <begin position="784"/>
        <end position="861"/>
    </location>
</feature>
<keyword evidence="8" id="KW-1185">Reference proteome</keyword>
<feature type="domain" description="Ndc10" evidence="5">
    <location>
        <begin position="138"/>
        <end position="439"/>
    </location>
</feature>
<dbReference type="Proteomes" id="UP001623330">
    <property type="component" value="Unassembled WGS sequence"/>
</dbReference>
<name>A0ABR4NPN6_9SACH</name>
<feature type="domain" description="NDC10 N-terminal" evidence="6">
    <location>
        <begin position="6"/>
        <end position="118"/>
    </location>
</feature>
<evidence type="ECO:0000256" key="2">
    <source>
        <dbReference type="SAM" id="Coils"/>
    </source>
</evidence>
<dbReference type="EMBL" id="JBEVYD010000010">
    <property type="protein sequence ID" value="KAL3229976.1"/>
    <property type="molecule type" value="Genomic_DNA"/>
</dbReference>
<reference evidence="7 8" key="1">
    <citation type="submission" date="2024-05" db="EMBL/GenBank/DDBJ databases">
        <title>Long read based assembly of the Candida bracarensis genome reveals expanded adhesin content.</title>
        <authorList>
            <person name="Marcet-Houben M."/>
            <person name="Ksiezopolska E."/>
            <person name="Gabaldon T."/>
        </authorList>
    </citation>
    <scope>NUCLEOTIDE SEQUENCE [LARGE SCALE GENOMIC DNA]</scope>
    <source>
        <strain evidence="7 8">CBM6</strain>
    </source>
</reference>
<dbReference type="GO" id="GO:0003677">
    <property type="term" value="F:DNA binding"/>
    <property type="evidence" value="ECO:0007669"/>
    <property type="project" value="UniProtKB-KW"/>
</dbReference>
<keyword evidence="2" id="KW-0175">Coiled coil</keyword>
<feature type="compositionally biased region" description="Basic and acidic residues" evidence="3">
    <location>
        <begin position="655"/>
        <end position="665"/>
    </location>
</feature>
<dbReference type="Gene3D" id="1.10.150.130">
    <property type="match status" value="1"/>
</dbReference>
<feature type="region of interest" description="Disordered" evidence="3">
    <location>
        <begin position="641"/>
        <end position="688"/>
    </location>
</feature>
<dbReference type="Gene3D" id="1.10.443.20">
    <property type="entry name" value="Centromere DNA-binding protein complex CBF3 subunit, domain 2"/>
    <property type="match status" value="1"/>
</dbReference>
<evidence type="ECO:0000256" key="1">
    <source>
        <dbReference type="ARBA" id="ARBA00023125"/>
    </source>
</evidence>
<feature type="compositionally biased region" description="Acidic residues" evidence="3">
    <location>
        <begin position="645"/>
        <end position="654"/>
    </location>
</feature>